<comment type="subcellular location">
    <subcellularLocation>
        <location evidence="1">Membrane</location>
        <topology evidence="1">Multi-pass membrane protein</topology>
    </subcellularLocation>
</comment>
<dbReference type="GO" id="GO:0006820">
    <property type="term" value="P:monoatomic anion transport"/>
    <property type="evidence" value="ECO:0007669"/>
    <property type="project" value="TreeGrafter"/>
</dbReference>
<accession>A0A835HWI2</accession>
<feature type="transmembrane region" description="Helical" evidence="3">
    <location>
        <begin position="250"/>
        <end position="277"/>
    </location>
</feature>
<feature type="transmembrane region" description="Helical" evidence="3">
    <location>
        <begin position="219"/>
        <end position="244"/>
    </location>
</feature>
<dbReference type="AlphaFoldDB" id="A0A835HWI2"/>
<sequence>MLKNMEGETDVQIISSVGIEENLQGNALAVVEAENHKGERQSVEHPDLISEDIKDINSSDFSHQLPFAAQSFTHLDTQGGEGEQEGKSDKKPQVLLENLLIDEHAVLSNESVENKIGNLELECLAHQVLIGEGNCSKPSLCSHVLSLGDRYIYLEDLMRFIREDEASKTMSLFEGAVETKRVKKASLKNWVVNVFRERKALALTLDDTKTAINQLHHMVNAVMGIIILVICLLILGIATTQLLVVLSSQFLLVVFMFGNTCKMVFEAIIFLFVMHLFDVGDRCEMEGVQVRTK</sequence>
<keyword evidence="5" id="KW-1185">Reference proteome</keyword>
<organism evidence="4 5">
    <name type="scientific">Coptis chinensis</name>
    <dbReference type="NCBI Taxonomy" id="261450"/>
    <lineage>
        <taxon>Eukaryota</taxon>
        <taxon>Viridiplantae</taxon>
        <taxon>Streptophyta</taxon>
        <taxon>Embryophyta</taxon>
        <taxon>Tracheophyta</taxon>
        <taxon>Spermatophyta</taxon>
        <taxon>Magnoliopsida</taxon>
        <taxon>Ranunculales</taxon>
        <taxon>Ranunculaceae</taxon>
        <taxon>Coptidoideae</taxon>
        <taxon>Coptis</taxon>
    </lineage>
</organism>
<comment type="similarity">
    <text evidence="2">Belongs to the MscS (TC 1.A.23) family.</text>
</comment>
<keyword evidence="3" id="KW-0472">Membrane</keyword>
<evidence type="ECO:0000256" key="1">
    <source>
        <dbReference type="ARBA" id="ARBA00004141"/>
    </source>
</evidence>
<dbReference type="EMBL" id="JADFTS010000005">
    <property type="protein sequence ID" value="KAF9606494.1"/>
    <property type="molecule type" value="Genomic_DNA"/>
</dbReference>
<dbReference type="PANTHER" id="PTHR31618:SF1">
    <property type="entry name" value="EF-HAND DOMAIN-CONTAINING PROTEIN"/>
    <property type="match status" value="1"/>
</dbReference>
<protein>
    <submittedName>
        <fullName evidence="4">Uncharacterized protein</fullName>
    </submittedName>
</protein>
<dbReference type="PANTHER" id="PTHR31618">
    <property type="entry name" value="MECHANOSENSITIVE ION CHANNEL PROTEIN 5"/>
    <property type="match status" value="1"/>
</dbReference>
<dbReference type="GO" id="GO:0005886">
    <property type="term" value="C:plasma membrane"/>
    <property type="evidence" value="ECO:0007669"/>
    <property type="project" value="TreeGrafter"/>
</dbReference>
<reference evidence="4 5" key="1">
    <citation type="submission" date="2020-10" db="EMBL/GenBank/DDBJ databases">
        <title>The Coptis chinensis genome and diversification of protoberbering-type alkaloids.</title>
        <authorList>
            <person name="Wang B."/>
            <person name="Shu S."/>
            <person name="Song C."/>
            <person name="Liu Y."/>
        </authorList>
    </citation>
    <scope>NUCLEOTIDE SEQUENCE [LARGE SCALE GENOMIC DNA]</scope>
    <source>
        <strain evidence="4">HL-2020</strain>
        <tissue evidence="4">Leaf</tissue>
    </source>
</reference>
<name>A0A835HWI2_9MAGN</name>
<evidence type="ECO:0000313" key="4">
    <source>
        <dbReference type="EMBL" id="KAF9606494.1"/>
    </source>
</evidence>
<dbReference type="GO" id="GO:0008381">
    <property type="term" value="F:mechanosensitive monoatomic ion channel activity"/>
    <property type="evidence" value="ECO:0007669"/>
    <property type="project" value="TreeGrafter"/>
</dbReference>
<evidence type="ECO:0000313" key="5">
    <source>
        <dbReference type="Proteomes" id="UP000631114"/>
    </source>
</evidence>
<proteinExistence type="inferred from homology"/>
<dbReference type="OrthoDB" id="544685at2759"/>
<comment type="caution">
    <text evidence="4">The sequence shown here is derived from an EMBL/GenBank/DDBJ whole genome shotgun (WGS) entry which is preliminary data.</text>
</comment>
<dbReference type="Proteomes" id="UP000631114">
    <property type="component" value="Unassembled WGS sequence"/>
</dbReference>
<evidence type="ECO:0000256" key="2">
    <source>
        <dbReference type="ARBA" id="ARBA00008017"/>
    </source>
</evidence>
<gene>
    <name evidence="4" type="ORF">IFM89_025769</name>
</gene>
<evidence type="ECO:0000256" key="3">
    <source>
        <dbReference type="SAM" id="Phobius"/>
    </source>
</evidence>
<dbReference type="InterPro" id="IPR016688">
    <property type="entry name" value="MscS-like_plants/fungi"/>
</dbReference>
<keyword evidence="3" id="KW-1133">Transmembrane helix</keyword>
<keyword evidence="3" id="KW-0812">Transmembrane</keyword>